<keyword evidence="5" id="KW-1185">Reference proteome</keyword>
<feature type="chain" id="PRO_5043376088" evidence="2">
    <location>
        <begin position="18"/>
        <end position="167"/>
    </location>
</feature>
<evidence type="ECO:0000313" key="5">
    <source>
        <dbReference type="Proteomes" id="UP001279553"/>
    </source>
</evidence>
<accession>A0AAW9DTI8</accession>
<dbReference type="AlphaFoldDB" id="A0AAW9DTI8"/>
<comment type="caution">
    <text evidence="4">The sequence shown here is derived from an EMBL/GenBank/DDBJ whole genome shotgun (WGS) entry which is preliminary data.</text>
</comment>
<keyword evidence="1" id="KW-0472">Membrane</keyword>
<reference evidence="4 5" key="1">
    <citation type="submission" date="2023-11" db="EMBL/GenBank/DDBJ databases">
        <title>MicrobeMod: A computational toolkit for identifying prokaryotic methylation and restriction-modification with nanopore sequencing.</title>
        <authorList>
            <person name="Crits-Christoph A."/>
            <person name="Kang S.C."/>
            <person name="Lee H."/>
            <person name="Ostrov N."/>
        </authorList>
    </citation>
    <scope>NUCLEOTIDE SEQUENCE [LARGE SCALE GENOMIC DNA]</scope>
    <source>
        <strain evidence="4 5">DSMZ 700</strain>
    </source>
</reference>
<organism evidence="4 5">
    <name type="scientific">Acidiphilium acidophilum</name>
    <name type="common">Thiobacillus acidophilus</name>
    <dbReference type="NCBI Taxonomy" id="76588"/>
    <lineage>
        <taxon>Bacteria</taxon>
        <taxon>Pseudomonadati</taxon>
        <taxon>Pseudomonadota</taxon>
        <taxon>Alphaproteobacteria</taxon>
        <taxon>Acetobacterales</taxon>
        <taxon>Acidocellaceae</taxon>
        <taxon>Acidiphilium</taxon>
    </lineage>
</organism>
<feature type="signal peptide" evidence="2">
    <location>
        <begin position="1"/>
        <end position="17"/>
    </location>
</feature>
<keyword evidence="2" id="KW-0732">Signal</keyword>
<evidence type="ECO:0000259" key="3">
    <source>
        <dbReference type="Pfam" id="PF07589"/>
    </source>
</evidence>
<dbReference type="EMBL" id="JAWXYB010000018">
    <property type="protein sequence ID" value="MDX5932320.1"/>
    <property type="molecule type" value="Genomic_DNA"/>
</dbReference>
<dbReference type="NCBIfam" id="TIGR02595">
    <property type="entry name" value="PEP_CTERM"/>
    <property type="match status" value="1"/>
</dbReference>
<evidence type="ECO:0000313" key="4">
    <source>
        <dbReference type="EMBL" id="MDX5932320.1"/>
    </source>
</evidence>
<keyword evidence="1" id="KW-1133">Transmembrane helix</keyword>
<keyword evidence="1" id="KW-0812">Transmembrane</keyword>
<feature type="transmembrane region" description="Helical" evidence="1">
    <location>
        <begin position="142"/>
        <end position="159"/>
    </location>
</feature>
<dbReference type="RefSeq" id="WP_319615163.1">
    <property type="nucleotide sequence ID" value="NZ_JAWXYB010000018.1"/>
</dbReference>
<proteinExistence type="predicted"/>
<dbReference type="InterPro" id="IPR013424">
    <property type="entry name" value="Ice-binding_C"/>
</dbReference>
<evidence type="ECO:0000256" key="2">
    <source>
        <dbReference type="SAM" id="SignalP"/>
    </source>
</evidence>
<evidence type="ECO:0000256" key="1">
    <source>
        <dbReference type="SAM" id="Phobius"/>
    </source>
</evidence>
<sequence>MAALIAAAPIGTGIAQAGTYDLSFTSGTTTTTATLTTANSLNSLGGYSVTGITGTFGSTPITGIVAPSGTVTDSPSQNGYYASYDNTLFATSPYFDLYGLFFDASGTDVNLFYQSGSYAQFILGDTVNTPVTGFTLTAVPEPGSLLLLGTGIIALGLVVRRRQTRQV</sequence>
<gene>
    <name evidence="4" type="ORF">SIL87_16305</name>
</gene>
<name>A0AAW9DTI8_ACIAO</name>
<dbReference type="Proteomes" id="UP001279553">
    <property type="component" value="Unassembled WGS sequence"/>
</dbReference>
<dbReference type="Pfam" id="PF07589">
    <property type="entry name" value="PEP-CTERM"/>
    <property type="match status" value="1"/>
</dbReference>
<feature type="domain" description="Ice-binding protein C-terminal" evidence="3">
    <location>
        <begin position="138"/>
        <end position="162"/>
    </location>
</feature>
<protein>
    <submittedName>
        <fullName evidence="4">PEP-CTERM sorting domain-containing protein</fullName>
    </submittedName>
</protein>